<comment type="caution">
    <text evidence="1">The sequence shown here is derived from an EMBL/GenBank/DDBJ whole genome shotgun (WGS) entry which is preliminary data.</text>
</comment>
<gene>
    <name evidence="1" type="ORF">DPMN_149463</name>
</gene>
<evidence type="ECO:0000313" key="1">
    <source>
        <dbReference type="EMBL" id="KAH3795901.1"/>
    </source>
</evidence>
<dbReference type="Proteomes" id="UP000828390">
    <property type="component" value="Unassembled WGS sequence"/>
</dbReference>
<keyword evidence="2" id="KW-1185">Reference proteome</keyword>
<reference evidence="1" key="2">
    <citation type="submission" date="2020-11" db="EMBL/GenBank/DDBJ databases">
        <authorList>
            <person name="McCartney M.A."/>
            <person name="Auch B."/>
            <person name="Kono T."/>
            <person name="Mallez S."/>
            <person name="Becker A."/>
            <person name="Gohl D.M."/>
            <person name="Silverstein K.A.T."/>
            <person name="Koren S."/>
            <person name="Bechman K.B."/>
            <person name="Herman A."/>
            <person name="Abrahante J.E."/>
            <person name="Garbe J."/>
        </authorList>
    </citation>
    <scope>NUCLEOTIDE SEQUENCE</scope>
    <source>
        <strain evidence="1">Duluth1</strain>
        <tissue evidence="1">Whole animal</tissue>
    </source>
</reference>
<accession>A0A9D4FDK7</accession>
<dbReference type="EMBL" id="JAIWYP010000007">
    <property type="protein sequence ID" value="KAH3795901.1"/>
    <property type="molecule type" value="Genomic_DNA"/>
</dbReference>
<protein>
    <submittedName>
        <fullName evidence="1">Uncharacterized protein</fullName>
    </submittedName>
</protein>
<proteinExistence type="predicted"/>
<dbReference type="AlphaFoldDB" id="A0A9D4FDK7"/>
<name>A0A9D4FDK7_DREPO</name>
<evidence type="ECO:0000313" key="2">
    <source>
        <dbReference type="Proteomes" id="UP000828390"/>
    </source>
</evidence>
<reference evidence="1" key="1">
    <citation type="journal article" date="2019" name="bioRxiv">
        <title>The Genome of the Zebra Mussel, Dreissena polymorpha: A Resource for Invasive Species Research.</title>
        <authorList>
            <person name="McCartney M.A."/>
            <person name="Auch B."/>
            <person name="Kono T."/>
            <person name="Mallez S."/>
            <person name="Zhang Y."/>
            <person name="Obille A."/>
            <person name="Becker A."/>
            <person name="Abrahante J.E."/>
            <person name="Garbe J."/>
            <person name="Badalamenti J.P."/>
            <person name="Herman A."/>
            <person name="Mangelson H."/>
            <person name="Liachko I."/>
            <person name="Sullivan S."/>
            <person name="Sone E.D."/>
            <person name="Koren S."/>
            <person name="Silverstein K.A.T."/>
            <person name="Beckman K.B."/>
            <person name="Gohl D.M."/>
        </authorList>
    </citation>
    <scope>NUCLEOTIDE SEQUENCE</scope>
    <source>
        <strain evidence="1">Duluth1</strain>
        <tissue evidence="1">Whole animal</tissue>
    </source>
</reference>
<organism evidence="1 2">
    <name type="scientific">Dreissena polymorpha</name>
    <name type="common">Zebra mussel</name>
    <name type="synonym">Mytilus polymorpha</name>
    <dbReference type="NCBI Taxonomy" id="45954"/>
    <lineage>
        <taxon>Eukaryota</taxon>
        <taxon>Metazoa</taxon>
        <taxon>Spiralia</taxon>
        <taxon>Lophotrochozoa</taxon>
        <taxon>Mollusca</taxon>
        <taxon>Bivalvia</taxon>
        <taxon>Autobranchia</taxon>
        <taxon>Heteroconchia</taxon>
        <taxon>Euheterodonta</taxon>
        <taxon>Imparidentia</taxon>
        <taxon>Neoheterodontei</taxon>
        <taxon>Myida</taxon>
        <taxon>Dreissenoidea</taxon>
        <taxon>Dreissenidae</taxon>
        <taxon>Dreissena</taxon>
    </lineage>
</organism>
<sequence length="162" mass="18131">MHKIPVERWHVGYVHCWPDDSLTTGRHVDGVDVEGLQGVFDQAHVHQGLLGQELLVLDQARVLQLCTIQHTHMGHQSLFWTRLLSFNSVQYNTCMGHQSYGPCLGSGPGLCPSTLYNTTHTWDTNHMGLVWGNLGLLHVPKVSSQGQEFPPKLEIPLEGTFQ</sequence>